<gene>
    <name evidence="10" type="primary">gspC</name>
    <name evidence="10" type="ORF">DSCA_13790</name>
</gene>
<keyword evidence="3" id="KW-1003">Cell membrane</keyword>
<dbReference type="SUPFAM" id="SSF50156">
    <property type="entry name" value="PDZ domain-like"/>
    <property type="match status" value="1"/>
</dbReference>
<evidence type="ECO:0000256" key="4">
    <source>
        <dbReference type="ARBA" id="ARBA00022519"/>
    </source>
</evidence>
<dbReference type="Pfam" id="PF11356">
    <property type="entry name" value="T2SSC"/>
    <property type="match status" value="1"/>
</dbReference>
<evidence type="ECO:0000256" key="5">
    <source>
        <dbReference type="ARBA" id="ARBA00022692"/>
    </source>
</evidence>
<dbReference type="InterPro" id="IPR036034">
    <property type="entry name" value="PDZ_sf"/>
</dbReference>
<accession>A0A5K7YHV6</accession>
<sequence>MIPKAIFIFVNLVCIAASAYVAVDGFYGTVTARLAVKPVSAKQDVYRVGETDMATRPLSAYKAVLDRNLFNTRSASAPSTGKVDVASLEETKLNLKLWGTVSGADGGDYAVIEDVKAREQNLYRTGDAIQTATVKEIFREKVVLTVNGKDEILQMQELTSGKSISRPGGLPARAGTASSSKVRAQRISLRRSYIEQSMTDMATLMTQVQISPHMENGVPAGLALSSIKPNSIFRRMGLRNGDIITGVDGAEISSVDDALKLVDNLKSSSNLSVQLKRRGREKNIEYRIR</sequence>
<protein>
    <submittedName>
        <fullName evidence="10">General secretion pathway protein GspC</fullName>
    </submittedName>
</protein>
<dbReference type="InterPro" id="IPR024961">
    <property type="entry name" value="T2SS_GspC_N"/>
</dbReference>
<dbReference type="Gene3D" id="2.30.30.830">
    <property type="match status" value="1"/>
</dbReference>
<evidence type="ECO:0000256" key="3">
    <source>
        <dbReference type="ARBA" id="ARBA00022475"/>
    </source>
</evidence>
<keyword evidence="4" id="KW-0997">Cell inner membrane</keyword>
<dbReference type="InterPro" id="IPR001478">
    <property type="entry name" value="PDZ"/>
</dbReference>
<evidence type="ECO:0000259" key="9">
    <source>
        <dbReference type="SMART" id="SM00228"/>
    </source>
</evidence>
<dbReference type="OrthoDB" id="5432730at2"/>
<dbReference type="Pfam" id="PF13180">
    <property type="entry name" value="PDZ_2"/>
    <property type="match status" value="1"/>
</dbReference>
<dbReference type="GO" id="GO:0005886">
    <property type="term" value="C:plasma membrane"/>
    <property type="evidence" value="ECO:0007669"/>
    <property type="project" value="UniProtKB-SubCell"/>
</dbReference>
<evidence type="ECO:0000313" key="11">
    <source>
        <dbReference type="Proteomes" id="UP000427906"/>
    </source>
</evidence>
<evidence type="ECO:0000256" key="1">
    <source>
        <dbReference type="ARBA" id="ARBA00004533"/>
    </source>
</evidence>
<evidence type="ECO:0000313" key="10">
    <source>
        <dbReference type="EMBL" id="BBO67449.1"/>
    </source>
</evidence>
<keyword evidence="11" id="KW-1185">Reference proteome</keyword>
<proteinExistence type="predicted"/>
<evidence type="ECO:0000256" key="7">
    <source>
        <dbReference type="ARBA" id="ARBA00022989"/>
    </source>
</evidence>
<keyword evidence="7" id="KW-1133">Transmembrane helix</keyword>
<dbReference type="AlphaFoldDB" id="A0A5K7YHV6"/>
<keyword evidence="6" id="KW-0653">Protein transport</keyword>
<reference evidence="10 11" key="1">
    <citation type="submission" date="2019-11" db="EMBL/GenBank/DDBJ databases">
        <title>Comparative genomics of hydrocarbon-degrading Desulfosarcina strains.</title>
        <authorList>
            <person name="Watanabe M."/>
            <person name="Kojima H."/>
            <person name="Fukui M."/>
        </authorList>
    </citation>
    <scope>NUCLEOTIDE SEQUENCE [LARGE SCALE GENOMIC DNA]</scope>
    <source>
        <strain evidence="10 11">PL12</strain>
    </source>
</reference>
<evidence type="ECO:0000256" key="2">
    <source>
        <dbReference type="ARBA" id="ARBA00022448"/>
    </source>
</evidence>
<dbReference type="RefSeq" id="WP_155315708.1">
    <property type="nucleotide sequence ID" value="NZ_AP021874.1"/>
</dbReference>
<dbReference type="Proteomes" id="UP000427906">
    <property type="component" value="Chromosome"/>
</dbReference>
<name>A0A5K7YHV6_9BACT</name>
<evidence type="ECO:0000256" key="6">
    <source>
        <dbReference type="ARBA" id="ARBA00022927"/>
    </source>
</evidence>
<dbReference type="NCBIfam" id="NF041515">
    <property type="entry name" value="GspC_delta"/>
    <property type="match status" value="1"/>
</dbReference>
<keyword evidence="8" id="KW-0472">Membrane</keyword>
<feature type="domain" description="PDZ" evidence="9">
    <location>
        <begin position="202"/>
        <end position="279"/>
    </location>
</feature>
<dbReference type="SMART" id="SM00228">
    <property type="entry name" value="PDZ"/>
    <property type="match status" value="1"/>
</dbReference>
<dbReference type="GO" id="GO:0015031">
    <property type="term" value="P:protein transport"/>
    <property type="evidence" value="ECO:0007669"/>
    <property type="project" value="UniProtKB-KW"/>
</dbReference>
<dbReference type="EMBL" id="AP021874">
    <property type="protein sequence ID" value="BBO67449.1"/>
    <property type="molecule type" value="Genomic_DNA"/>
</dbReference>
<keyword evidence="2" id="KW-0813">Transport</keyword>
<comment type="subcellular location">
    <subcellularLocation>
        <location evidence="1">Cell inner membrane</location>
    </subcellularLocation>
</comment>
<dbReference type="KEGG" id="dalk:DSCA_13790"/>
<organism evidence="10 11">
    <name type="scientific">Desulfosarcina alkanivorans</name>
    <dbReference type="NCBI Taxonomy" id="571177"/>
    <lineage>
        <taxon>Bacteria</taxon>
        <taxon>Pseudomonadati</taxon>
        <taxon>Thermodesulfobacteriota</taxon>
        <taxon>Desulfobacteria</taxon>
        <taxon>Desulfobacterales</taxon>
        <taxon>Desulfosarcinaceae</taxon>
        <taxon>Desulfosarcina</taxon>
    </lineage>
</organism>
<evidence type="ECO:0000256" key="8">
    <source>
        <dbReference type="ARBA" id="ARBA00023136"/>
    </source>
</evidence>
<keyword evidence="5" id="KW-0812">Transmembrane</keyword>
<dbReference type="Gene3D" id="2.30.42.10">
    <property type="match status" value="1"/>
</dbReference>